<dbReference type="AlphaFoldDB" id="S5DS95"/>
<evidence type="ECO:0000313" key="2">
    <source>
        <dbReference type="EMBL" id="AGQ19825.1"/>
    </source>
</evidence>
<organism evidence="2">
    <name type="scientific">Candidatus Actinomarina minuta</name>
    <dbReference type="NCBI Taxonomy" id="1389454"/>
    <lineage>
        <taxon>Bacteria</taxon>
        <taxon>Bacillati</taxon>
        <taxon>Actinomycetota</taxon>
        <taxon>Actinomycetes</taxon>
        <taxon>Candidatus Actinomarinidae</taxon>
        <taxon>Candidatus Actinomarinales</taxon>
        <taxon>Candidatus Actinomarineae</taxon>
        <taxon>Candidatus Actinomarinaceae</taxon>
        <taxon>Candidatus Actinomarina</taxon>
    </lineage>
</organism>
<dbReference type="EMBL" id="KC811136">
    <property type="protein sequence ID" value="AGQ19614.1"/>
    <property type="molecule type" value="Genomic_DNA"/>
</dbReference>
<reference evidence="2" key="1">
    <citation type="journal article" date="2013" name="Sci. Rep.">
        <title>Metagenomics uncovers a new group of low GC and ultra-small marine Actinobacteria.</title>
        <authorList>
            <person name="Ghai R."/>
            <person name="Mizuno C.M."/>
            <person name="Picazo A."/>
            <person name="Camacho A."/>
            <person name="Rodriguez-Valera F."/>
        </authorList>
    </citation>
    <scope>NUCLEOTIDE SEQUENCE</scope>
</reference>
<protein>
    <submittedName>
        <fullName evidence="1">MedDCM-OCT-S38-C68-cds33</fullName>
    </submittedName>
    <submittedName>
        <fullName evidence="2">MedDCM-OCT-S40-C95-cds25</fullName>
    </submittedName>
</protein>
<dbReference type="EMBL" id="KC811143">
    <property type="protein sequence ID" value="AGQ19825.1"/>
    <property type="molecule type" value="Genomic_DNA"/>
</dbReference>
<name>S5DS95_9ACTN</name>
<accession>S5DS95</accession>
<sequence>MGKTHVDSLVRFKLFKDYVGEFDPGSGRTLAVRLMHASRAKLFSSLLQKMTERRTGE</sequence>
<proteinExistence type="predicted"/>
<evidence type="ECO:0000313" key="1">
    <source>
        <dbReference type="EMBL" id="AGQ19614.1"/>
    </source>
</evidence>